<evidence type="ECO:0000313" key="7">
    <source>
        <dbReference type="EMBL" id="VVM07452.1"/>
    </source>
</evidence>
<dbReference type="EMBL" id="CABFUZ020000164">
    <property type="protein sequence ID" value="VVM07452.1"/>
    <property type="molecule type" value="Genomic_DNA"/>
</dbReference>
<dbReference type="InterPro" id="IPR002508">
    <property type="entry name" value="MurNAc-LAA_cat"/>
</dbReference>
<comment type="caution">
    <text evidence="7">The sequence shown here is derived from an EMBL/GenBank/DDBJ whole genome shotgun (WGS) entry which is preliminary data.</text>
</comment>
<dbReference type="Gene3D" id="3.40.630.40">
    <property type="entry name" value="Zn-dependent exopeptidases"/>
    <property type="match status" value="1"/>
</dbReference>
<reference evidence="7" key="1">
    <citation type="submission" date="2019-09" db="EMBL/GenBank/DDBJ databases">
        <authorList>
            <person name="Cremers G."/>
        </authorList>
    </citation>
    <scope>NUCLEOTIDE SEQUENCE [LARGE SCALE GENOMIC DNA]</scope>
    <source>
        <strain evidence="7">3B</strain>
    </source>
</reference>
<dbReference type="AlphaFoldDB" id="A0A5E6MGH1"/>
<dbReference type="GO" id="GO:0030288">
    <property type="term" value="C:outer membrane-bounded periplasmic space"/>
    <property type="evidence" value="ECO:0007669"/>
    <property type="project" value="TreeGrafter"/>
</dbReference>
<accession>A0A5E6MGH1</accession>
<dbReference type="GO" id="GO:0008745">
    <property type="term" value="F:N-acetylmuramoyl-L-alanine amidase activity"/>
    <property type="evidence" value="ECO:0007669"/>
    <property type="project" value="UniProtKB-EC"/>
</dbReference>
<dbReference type="SMART" id="SM00646">
    <property type="entry name" value="Ami_3"/>
    <property type="match status" value="1"/>
</dbReference>
<sequence>MQRLLAGLVALVGGFTSPTAAFAAPMRPFSVVLLDPGHGGSDNGGTSRPLPGGRLLEKDLALDTARRVARFLRKEGFRVVMTRTDDRFVDLDERVRMANRLGPGAVVVSIHYNALGDGSVRGAETFFWHADSHGLATRIEHYLAGVVGESGRGVTRRRLRLTRNPTIPAVLAECAYLTNPREARLVAQPQVRERIARAIADGILEEARLGDQGIAAVPEIWAPLSRASDARTVSKHSRKKHHGKHRAKTVRAGGESGWAPSPGCLGEASSPPGWEREALGRNLPRDPG</sequence>
<evidence type="ECO:0000256" key="5">
    <source>
        <dbReference type="SAM" id="SignalP"/>
    </source>
</evidence>
<feature type="domain" description="MurNAc-LAA" evidence="6">
    <location>
        <begin position="95"/>
        <end position="204"/>
    </location>
</feature>
<feature type="compositionally biased region" description="Basic residues" evidence="4">
    <location>
        <begin position="233"/>
        <end position="249"/>
    </location>
</feature>
<feature type="signal peptide" evidence="5">
    <location>
        <begin position="1"/>
        <end position="23"/>
    </location>
</feature>
<evidence type="ECO:0000256" key="1">
    <source>
        <dbReference type="ARBA" id="ARBA00001561"/>
    </source>
</evidence>
<dbReference type="PANTHER" id="PTHR30404">
    <property type="entry name" value="N-ACETYLMURAMOYL-L-ALANINE AMIDASE"/>
    <property type="match status" value="1"/>
</dbReference>
<dbReference type="GO" id="GO:0009253">
    <property type="term" value="P:peptidoglycan catabolic process"/>
    <property type="evidence" value="ECO:0007669"/>
    <property type="project" value="InterPro"/>
</dbReference>
<evidence type="ECO:0000259" key="6">
    <source>
        <dbReference type="SMART" id="SM00646"/>
    </source>
</evidence>
<keyword evidence="3 7" id="KW-0378">Hydrolase</keyword>
<dbReference type="InterPro" id="IPR050695">
    <property type="entry name" value="N-acetylmuramoyl_amidase_3"/>
</dbReference>
<evidence type="ECO:0000256" key="4">
    <source>
        <dbReference type="SAM" id="MobiDB-lite"/>
    </source>
</evidence>
<dbReference type="Pfam" id="PF01520">
    <property type="entry name" value="Amidase_3"/>
    <property type="match status" value="1"/>
</dbReference>
<name>A0A5E6MGH1_9BACT</name>
<evidence type="ECO:0000313" key="8">
    <source>
        <dbReference type="Proteomes" id="UP000381693"/>
    </source>
</evidence>
<comment type="catalytic activity">
    <reaction evidence="1">
        <text>Hydrolyzes the link between N-acetylmuramoyl residues and L-amino acid residues in certain cell-wall glycopeptides.</text>
        <dbReference type="EC" id="3.5.1.28"/>
    </reaction>
</comment>
<gene>
    <name evidence="7" type="primary">lytC</name>
    <name evidence="7" type="ORF">MAMC_01612</name>
</gene>
<feature type="compositionally biased region" description="Basic and acidic residues" evidence="4">
    <location>
        <begin position="274"/>
        <end position="288"/>
    </location>
</feature>
<organism evidence="7 8">
    <name type="scientific">Methylacidimicrobium cyclopophantes</name>
    <dbReference type="NCBI Taxonomy" id="1041766"/>
    <lineage>
        <taxon>Bacteria</taxon>
        <taxon>Pseudomonadati</taxon>
        <taxon>Verrucomicrobiota</taxon>
        <taxon>Methylacidimicrobium</taxon>
    </lineage>
</organism>
<evidence type="ECO:0000256" key="2">
    <source>
        <dbReference type="ARBA" id="ARBA00011901"/>
    </source>
</evidence>
<evidence type="ECO:0000256" key="3">
    <source>
        <dbReference type="ARBA" id="ARBA00022801"/>
    </source>
</evidence>
<keyword evidence="8" id="KW-1185">Reference proteome</keyword>
<dbReference type="Proteomes" id="UP000381693">
    <property type="component" value="Unassembled WGS sequence"/>
</dbReference>
<dbReference type="OrthoDB" id="9763643at2"/>
<dbReference type="SUPFAM" id="SSF53187">
    <property type="entry name" value="Zn-dependent exopeptidases"/>
    <property type="match status" value="1"/>
</dbReference>
<protein>
    <recommendedName>
        <fullName evidence="2">N-acetylmuramoyl-L-alanine amidase</fullName>
        <ecNumber evidence="2">3.5.1.28</ecNumber>
    </recommendedName>
</protein>
<feature type="chain" id="PRO_5022862970" description="N-acetylmuramoyl-L-alanine amidase" evidence="5">
    <location>
        <begin position="24"/>
        <end position="288"/>
    </location>
</feature>
<feature type="region of interest" description="Disordered" evidence="4">
    <location>
        <begin position="227"/>
        <end position="288"/>
    </location>
</feature>
<dbReference type="PANTHER" id="PTHR30404:SF0">
    <property type="entry name" value="N-ACETYLMURAMOYL-L-ALANINE AMIDASE AMIC"/>
    <property type="match status" value="1"/>
</dbReference>
<dbReference type="CDD" id="cd02696">
    <property type="entry name" value="MurNAc-LAA"/>
    <property type="match status" value="1"/>
</dbReference>
<proteinExistence type="predicted"/>
<keyword evidence="5" id="KW-0732">Signal</keyword>
<dbReference type="EC" id="3.5.1.28" evidence="2"/>